<evidence type="ECO:0000256" key="1">
    <source>
        <dbReference type="ARBA" id="ARBA00004651"/>
    </source>
</evidence>
<gene>
    <name evidence="9" type="ORF">ACFFHT_02495</name>
</gene>
<proteinExistence type="predicted"/>
<evidence type="ECO:0000313" key="9">
    <source>
        <dbReference type="EMBL" id="MFC0322439.1"/>
    </source>
</evidence>
<feature type="domain" description="Major facilitator superfamily (MFS) profile" evidence="8">
    <location>
        <begin position="11"/>
        <end position="455"/>
    </location>
</feature>
<evidence type="ECO:0000313" key="10">
    <source>
        <dbReference type="Proteomes" id="UP001589769"/>
    </source>
</evidence>
<dbReference type="Gene3D" id="1.20.1250.20">
    <property type="entry name" value="MFS general substrate transporter like domains"/>
    <property type="match status" value="1"/>
</dbReference>
<protein>
    <submittedName>
        <fullName evidence="9">DHA2 family efflux MFS transporter permease subunit</fullName>
    </submittedName>
</protein>
<feature type="transmembrane region" description="Helical" evidence="7">
    <location>
        <begin position="224"/>
        <end position="244"/>
    </location>
</feature>
<dbReference type="Pfam" id="PF07690">
    <property type="entry name" value="MFS_1"/>
    <property type="match status" value="1"/>
</dbReference>
<feature type="transmembrane region" description="Helical" evidence="7">
    <location>
        <begin position="12"/>
        <end position="33"/>
    </location>
</feature>
<evidence type="ECO:0000256" key="6">
    <source>
        <dbReference type="ARBA" id="ARBA00023136"/>
    </source>
</evidence>
<sequence length="466" mass="50964">MAELSKEHRGLAWIASFAFFMQTLDVTILNTALPMIAHDLHVSPLNMQLTVISYALTVALFMPLSGWLADRYGTLTVFRYSVLLFVLGSVFCAISGSLDILILSRIVQGIGGAMMMPVARLTLIKAVPKTELLSAWNLMAMAGLTGPILGPLLGGWLVTYASWHWIFLINIPVGLLCIFFARFYMPNLKGSKMSFDRVGFILFSGGIVLATLGLDFIGEANQDGYITTTFIVIGLLLMAGYVFYAKGKRHVLFPLSVFLNRTFTLSMIGNVLIRLSASGIPFLLPLMLQIGLGYSADQAGMLMVPLAISSIIMKPIITKILEKFGYKRTLVVASILLTVAVNGLGLIGYSQNLLFSILIIMFYGACISMIFSSVNTLMVSELKEDQVSAGTTLLSIVQQIGISLGIAVASVVLNLYHHHSAQNELLQSFSNTFFTLSVFGVLSMLTFLCFRADVGDVMRHKRDTTE</sequence>
<feature type="transmembrane region" description="Helical" evidence="7">
    <location>
        <begin position="45"/>
        <end position="65"/>
    </location>
</feature>
<evidence type="ECO:0000256" key="7">
    <source>
        <dbReference type="SAM" id="Phobius"/>
    </source>
</evidence>
<accession>A0ABV6HV06</accession>
<comment type="caution">
    <text evidence="9">The sequence shown here is derived from an EMBL/GenBank/DDBJ whole genome shotgun (WGS) entry which is preliminary data.</text>
</comment>
<comment type="subcellular location">
    <subcellularLocation>
        <location evidence="1">Cell membrane</location>
        <topology evidence="1">Multi-pass membrane protein</topology>
    </subcellularLocation>
</comment>
<keyword evidence="10" id="KW-1185">Reference proteome</keyword>
<feature type="transmembrane region" description="Helical" evidence="7">
    <location>
        <begin position="391"/>
        <end position="413"/>
    </location>
</feature>
<feature type="transmembrane region" description="Helical" evidence="7">
    <location>
        <begin position="77"/>
        <end position="96"/>
    </location>
</feature>
<organism evidence="9 10">
    <name type="scientific">Gallibacterium melopsittaci</name>
    <dbReference type="NCBI Taxonomy" id="516063"/>
    <lineage>
        <taxon>Bacteria</taxon>
        <taxon>Pseudomonadati</taxon>
        <taxon>Pseudomonadota</taxon>
        <taxon>Gammaproteobacteria</taxon>
        <taxon>Pasteurellales</taxon>
        <taxon>Pasteurellaceae</taxon>
        <taxon>Gallibacterium</taxon>
    </lineage>
</organism>
<keyword evidence="3" id="KW-1003">Cell membrane</keyword>
<reference evidence="9 10" key="1">
    <citation type="submission" date="2024-09" db="EMBL/GenBank/DDBJ databases">
        <authorList>
            <person name="Sun Q."/>
            <person name="Mori K."/>
        </authorList>
    </citation>
    <scope>NUCLEOTIDE SEQUENCE [LARGE SCALE GENOMIC DNA]</scope>
    <source>
        <strain evidence="9 10">CCM 7538</strain>
    </source>
</reference>
<keyword evidence="4 7" id="KW-0812">Transmembrane</keyword>
<dbReference type="InterPro" id="IPR011701">
    <property type="entry name" value="MFS"/>
</dbReference>
<evidence type="ECO:0000259" key="8">
    <source>
        <dbReference type="PROSITE" id="PS50850"/>
    </source>
</evidence>
<dbReference type="InterPro" id="IPR036259">
    <property type="entry name" value="MFS_trans_sf"/>
</dbReference>
<feature type="transmembrane region" description="Helical" evidence="7">
    <location>
        <begin position="433"/>
        <end position="452"/>
    </location>
</feature>
<feature type="transmembrane region" description="Helical" evidence="7">
    <location>
        <begin position="102"/>
        <end position="123"/>
    </location>
</feature>
<evidence type="ECO:0000256" key="4">
    <source>
        <dbReference type="ARBA" id="ARBA00022692"/>
    </source>
</evidence>
<evidence type="ECO:0000256" key="2">
    <source>
        <dbReference type="ARBA" id="ARBA00022448"/>
    </source>
</evidence>
<dbReference type="RefSeq" id="WP_382373156.1">
    <property type="nucleotide sequence ID" value="NZ_JBHLWA010000010.1"/>
</dbReference>
<name>A0ABV6HV06_9PAST</name>
<dbReference type="PANTHER" id="PTHR42718:SF46">
    <property type="entry name" value="BLR6921 PROTEIN"/>
    <property type="match status" value="1"/>
</dbReference>
<dbReference type="Proteomes" id="UP001589769">
    <property type="component" value="Unassembled WGS sequence"/>
</dbReference>
<feature type="transmembrane region" description="Helical" evidence="7">
    <location>
        <begin position="197"/>
        <end position="218"/>
    </location>
</feature>
<dbReference type="InterPro" id="IPR020846">
    <property type="entry name" value="MFS_dom"/>
</dbReference>
<dbReference type="PRINTS" id="PR01036">
    <property type="entry name" value="TCRTETB"/>
</dbReference>
<dbReference type="Gene3D" id="1.20.1720.10">
    <property type="entry name" value="Multidrug resistance protein D"/>
    <property type="match status" value="1"/>
</dbReference>
<dbReference type="EMBL" id="JBHLWA010000010">
    <property type="protein sequence ID" value="MFC0322439.1"/>
    <property type="molecule type" value="Genomic_DNA"/>
</dbReference>
<evidence type="ECO:0000256" key="3">
    <source>
        <dbReference type="ARBA" id="ARBA00022475"/>
    </source>
</evidence>
<dbReference type="NCBIfam" id="TIGR00711">
    <property type="entry name" value="efflux_EmrB"/>
    <property type="match status" value="1"/>
</dbReference>
<feature type="transmembrane region" description="Helical" evidence="7">
    <location>
        <begin position="163"/>
        <end position="185"/>
    </location>
</feature>
<feature type="transmembrane region" description="Helical" evidence="7">
    <location>
        <begin position="353"/>
        <end position="379"/>
    </location>
</feature>
<keyword evidence="5 7" id="KW-1133">Transmembrane helix</keyword>
<feature type="transmembrane region" description="Helical" evidence="7">
    <location>
        <begin position="329"/>
        <end position="347"/>
    </location>
</feature>
<dbReference type="PANTHER" id="PTHR42718">
    <property type="entry name" value="MAJOR FACILITATOR SUPERFAMILY MULTIDRUG TRANSPORTER MFSC"/>
    <property type="match status" value="1"/>
</dbReference>
<dbReference type="PROSITE" id="PS50850">
    <property type="entry name" value="MFS"/>
    <property type="match status" value="1"/>
</dbReference>
<evidence type="ECO:0000256" key="5">
    <source>
        <dbReference type="ARBA" id="ARBA00022989"/>
    </source>
</evidence>
<dbReference type="InterPro" id="IPR004638">
    <property type="entry name" value="EmrB-like"/>
</dbReference>
<keyword evidence="6 7" id="KW-0472">Membrane</keyword>
<feature type="transmembrane region" description="Helical" evidence="7">
    <location>
        <begin position="135"/>
        <end position="157"/>
    </location>
</feature>
<feature type="transmembrane region" description="Helical" evidence="7">
    <location>
        <begin position="265"/>
        <end position="287"/>
    </location>
</feature>
<dbReference type="CDD" id="cd17503">
    <property type="entry name" value="MFS_LmrB_MDR_like"/>
    <property type="match status" value="1"/>
</dbReference>
<feature type="transmembrane region" description="Helical" evidence="7">
    <location>
        <begin position="299"/>
        <end position="317"/>
    </location>
</feature>
<dbReference type="SUPFAM" id="SSF103473">
    <property type="entry name" value="MFS general substrate transporter"/>
    <property type="match status" value="1"/>
</dbReference>
<keyword evidence="2" id="KW-0813">Transport</keyword>